<name>A0A0B6Z6A0_9EUPU</name>
<reference evidence="3" key="1">
    <citation type="submission" date="2014-12" db="EMBL/GenBank/DDBJ databases">
        <title>Insight into the proteome of Arion vulgaris.</title>
        <authorList>
            <person name="Aradska J."/>
            <person name="Bulat T."/>
            <person name="Smidak R."/>
            <person name="Sarate P."/>
            <person name="Gangsoo J."/>
            <person name="Sialana F."/>
            <person name="Bilban M."/>
            <person name="Lubec G."/>
        </authorList>
    </citation>
    <scope>NUCLEOTIDE SEQUENCE</scope>
    <source>
        <tissue evidence="3">Skin</tissue>
    </source>
</reference>
<keyword evidence="2" id="KW-0472">Membrane</keyword>
<feature type="compositionally biased region" description="Low complexity" evidence="1">
    <location>
        <begin position="106"/>
        <end position="115"/>
    </location>
</feature>
<evidence type="ECO:0000256" key="2">
    <source>
        <dbReference type="SAM" id="Phobius"/>
    </source>
</evidence>
<feature type="compositionally biased region" description="Polar residues" evidence="1">
    <location>
        <begin position="10"/>
        <end position="29"/>
    </location>
</feature>
<keyword evidence="2" id="KW-1133">Transmembrane helix</keyword>
<feature type="transmembrane region" description="Helical" evidence="2">
    <location>
        <begin position="39"/>
        <end position="60"/>
    </location>
</feature>
<proteinExistence type="predicted"/>
<feature type="compositionally biased region" description="Basic and acidic residues" evidence="1">
    <location>
        <begin position="66"/>
        <end position="79"/>
    </location>
</feature>
<feature type="compositionally biased region" description="Polar residues" evidence="1">
    <location>
        <begin position="82"/>
        <end position="96"/>
    </location>
</feature>
<evidence type="ECO:0000313" key="3">
    <source>
        <dbReference type="EMBL" id="CEK63406.1"/>
    </source>
</evidence>
<dbReference type="EMBL" id="HACG01016541">
    <property type="protein sequence ID" value="CEK63406.1"/>
    <property type="molecule type" value="Transcribed_RNA"/>
</dbReference>
<evidence type="ECO:0000256" key="1">
    <source>
        <dbReference type="SAM" id="MobiDB-lite"/>
    </source>
</evidence>
<dbReference type="AlphaFoldDB" id="A0A0B6Z6A0"/>
<feature type="region of interest" description="Disordered" evidence="1">
    <location>
        <begin position="7"/>
        <end position="29"/>
    </location>
</feature>
<accession>A0A0B6Z6A0</accession>
<keyword evidence="2" id="KW-0812">Transmembrane</keyword>
<sequence>MVILMIRMSQKVQTPSSRSENSTQTISSNGDSITNNGGFIAMAACLSIVVPLVCVLLIQLRKAKKAERARSRAGERPRESGTTSQPSDPISSSTRDPVNEPIRNPIIDSSDIIIDTTSDLPPPYEQVFGPNFTVSPSEQSIYNSMTILIQDNEFSHSGSGNIDNESESRLTNVLRSQTSSGIANIGDYNSIRERNQIILQESVSIPVNSNASESNIRLWC</sequence>
<protein>
    <submittedName>
        <fullName evidence="3">Uncharacterized protein</fullName>
    </submittedName>
</protein>
<feature type="region of interest" description="Disordered" evidence="1">
    <location>
        <begin position="66"/>
        <end position="115"/>
    </location>
</feature>
<organism evidence="3">
    <name type="scientific">Arion vulgaris</name>
    <dbReference type="NCBI Taxonomy" id="1028688"/>
    <lineage>
        <taxon>Eukaryota</taxon>
        <taxon>Metazoa</taxon>
        <taxon>Spiralia</taxon>
        <taxon>Lophotrochozoa</taxon>
        <taxon>Mollusca</taxon>
        <taxon>Gastropoda</taxon>
        <taxon>Heterobranchia</taxon>
        <taxon>Euthyneura</taxon>
        <taxon>Panpulmonata</taxon>
        <taxon>Eupulmonata</taxon>
        <taxon>Stylommatophora</taxon>
        <taxon>Helicina</taxon>
        <taxon>Arionoidea</taxon>
        <taxon>Arionidae</taxon>
        <taxon>Arion</taxon>
    </lineage>
</organism>
<gene>
    <name evidence="3" type="primary">ORF48201</name>
</gene>